<evidence type="ECO:0000313" key="3">
    <source>
        <dbReference type="Proteomes" id="UP000799437"/>
    </source>
</evidence>
<evidence type="ECO:0000256" key="1">
    <source>
        <dbReference type="SAM" id="Phobius"/>
    </source>
</evidence>
<accession>A0A6A6W629</accession>
<keyword evidence="1" id="KW-1133">Transmembrane helix</keyword>
<dbReference type="Proteomes" id="UP000799437">
    <property type="component" value="Unassembled WGS sequence"/>
</dbReference>
<dbReference type="OrthoDB" id="3436860at2759"/>
<sequence>MTAALLSPKCKVPLHVVYAILTVLAIGLSAPRLFMKNQPRTRANTIALGVGAKSLIILQYQLLTEHVARLRKWRSLKAFTILNSLEIVFWAAVVFLIIQANIKICVGTGCILSWIVMAIAIPLSMLAAWAAAICWVEWRAEKAVKRGIVGGGFDSRESEGETLEERRAWPKQRV</sequence>
<feature type="transmembrane region" description="Helical" evidence="1">
    <location>
        <begin position="78"/>
        <end position="99"/>
    </location>
</feature>
<keyword evidence="1" id="KW-0472">Membrane</keyword>
<name>A0A6A6W629_9PEZI</name>
<keyword evidence="3" id="KW-1185">Reference proteome</keyword>
<evidence type="ECO:0000313" key="2">
    <source>
        <dbReference type="EMBL" id="KAF2757396.1"/>
    </source>
</evidence>
<feature type="transmembrane region" description="Helical" evidence="1">
    <location>
        <begin position="111"/>
        <end position="136"/>
    </location>
</feature>
<dbReference type="RefSeq" id="XP_033599847.1">
    <property type="nucleotide sequence ID" value="XM_033741303.1"/>
</dbReference>
<feature type="transmembrane region" description="Helical" evidence="1">
    <location>
        <begin position="12"/>
        <end position="34"/>
    </location>
</feature>
<proteinExistence type="predicted"/>
<dbReference type="GeneID" id="54482357"/>
<keyword evidence="1" id="KW-0812">Transmembrane</keyword>
<organism evidence="2 3">
    <name type="scientific">Pseudovirgaria hyperparasitica</name>
    <dbReference type="NCBI Taxonomy" id="470096"/>
    <lineage>
        <taxon>Eukaryota</taxon>
        <taxon>Fungi</taxon>
        <taxon>Dikarya</taxon>
        <taxon>Ascomycota</taxon>
        <taxon>Pezizomycotina</taxon>
        <taxon>Dothideomycetes</taxon>
        <taxon>Dothideomycetes incertae sedis</taxon>
        <taxon>Acrospermales</taxon>
        <taxon>Acrospermaceae</taxon>
        <taxon>Pseudovirgaria</taxon>
    </lineage>
</organism>
<dbReference type="EMBL" id="ML996573">
    <property type="protein sequence ID" value="KAF2757396.1"/>
    <property type="molecule type" value="Genomic_DNA"/>
</dbReference>
<dbReference type="AlphaFoldDB" id="A0A6A6W629"/>
<reference evidence="2" key="1">
    <citation type="journal article" date="2020" name="Stud. Mycol.">
        <title>101 Dothideomycetes genomes: a test case for predicting lifestyles and emergence of pathogens.</title>
        <authorList>
            <person name="Haridas S."/>
            <person name="Albert R."/>
            <person name="Binder M."/>
            <person name="Bloem J."/>
            <person name="Labutti K."/>
            <person name="Salamov A."/>
            <person name="Andreopoulos B."/>
            <person name="Baker S."/>
            <person name="Barry K."/>
            <person name="Bills G."/>
            <person name="Bluhm B."/>
            <person name="Cannon C."/>
            <person name="Castanera R."/>
            <person name="Culley D."/>
            <person name="Daum C."/>
            <person name="Ezra D."/>
            <person name="Gonzalez J."/>
            <person name="Henrissat B."/>
            <person name="Kuo A."/>
            <person name="Liang C."/>
            <person name="Lipzen A."/>
            <person name="Lutzoni F."/>
            <person name="Magnuson J."/>
            <person name="Mondo S."/>
            <person name="Nolan M."/>
            <person name="Ohm R."/>
            <person name="Pangilinan J."/>
            <person name="Park H.-J."/>
            <person name="Ramirez L."/>
            <person name="Alfaro M."/>
            <person name="Sun H."/>
            <person name="Tritt A."/>
            <person name="Yoshinaga Y."/>
            <person name="Zwiers L.-H."/>
            <person name="Turgeon B."/>
            <person name="Goodwin S."/>
            <person name="Spatafora J."/>
            <person name="Crous P."/>
            <person name="Grigoriev I."/>
        </authorList>
    </citation>
    <scope>NUCLEOTIDE SEQUENCE</scope>
    <source>
        <strain evidence="2">CBS 121739</strain>
    </source>
</reference>
<evidence type="ECO:0008006" key="4">
    <source>
        <dbReference type="Google" id="ProtNLM"/>
    </source>
</evidence>
<gene>
    <name evidence="2" type="ORF">EJ05DRAFT_388571</name>
</gene>
<protein>
    <recommendedName>
        <fullName evidence="4">MARVEL domain-containing protein</fullName>
    </recommendedName>
</protein>